<name>A0A0X8VBA7_ANAPI</name>
<dbReference type="Gene3D" id="2.20.28.30">
    <property type="entry name" value="RNA polymerase ii, chain L"/>
    <property type="match status" value="1"/>
</dbReference>
<evidence type="ECO:0000313" key="4">
    <source>
        <dbReference type="Proteomes" id="UP000184204"/>
    </source>
</evidence>
<evidence type="ECO:0008006" key="5">
    <source>
        <dbReference type="Google" id="ProtNLM"/>
    </source>
</evidence>
<protein>
    <recommendedName>
        <fullName evidence="5">DPH-type MB domain-containing protein</fullName>
    </recommendedName>
</protein>
<proteinExistence type="predicted"/>
<dbReference type="EMBL" id="CP014223">
    <property type="protein sequence ID" value="AMJ39871.1"/>
    <property type="molecule type" value="Genomic_DNA"/>
</dbReference>
<reference evidence="4" key="3">
    <citation type="submission" date="2016-11" db="EMBL/GenBank/DDBJ databases">
        <authorList>
            <person name="Jaros S."/>
            <person name="Januszkiewicz K."/>
            <person name="Wedrychowicz H."/>
        </authorList>
    </citation>
    <scope>NUCLEOTIDE SEQUENCE [LARGE SCALE GENOMIC DNA]</scope>
    <source>
        <strain evidence="4">DSM 1682</strain>
    </source>
</reference>
<dbReference type="AlphaFoldDB" id="A0A0X8VBA7"/>
<evidence type="ECO:0000313" key="3">
    <source>
        <dbReference type="Proteomes" id="UP000068026"/>
    </source>
</evidence>
<dbReference type="Pfam" id="PF24441">
    <property type="entry name" value="DUF7560"/>
    <property type="match status" value="1"/>
</dbReference>
<dbReference type="Proteomes" id="UP000068026">
    <property type="component" value="Chromosome"/>
</dbReference>
<dbReference type="KEGG" id="cpro:CPRO_02480"/>
<reference evidence="3" key="2">
    <citation type="submission" date="2016-01" db="EMBL/GenBank/DDBJ databases">
        <authorList>
            <person name="Poehlein A."/>
            <person name="Schlien K."/>
            <person name="Gottschalk G."/>
            <person name="Buckel W."/>
            <person name="Daniel R."/>
        </authorList>
    </citation>
    <scope>NUCLEOTIDE SEQUENCE [LARGE SCALE GENOMIC DNA]</scope>
    <source>
        <strain evidence="3">X2</strain>
    </source>
</reference>
<accession>A0A0X8VBA7</accession>
<dbReference type="RefSeq" id="WP_066046922.1">
    <property type="nucleotide sequence ID" value="NZ_CP014223.1"/>
</dbReference>
<evidence type="ECO:0000313" key="1">
    <source>
        <dbReference type="EMBL" id="AMJ39871.1"/>
    </source>
</evidence>
<reference evidence="1 3" key="1">
    <citation type="journal article" date="2016" name="Genome Announc.">
        <title>Complete Genome Sequence of the Amino Acid-Fermenting Clostridium propionicum X2 (DSM 1682).</title>
        <authorList>
            <person name="Poehlein A."/>
            <person name="Schlien K."/>
            <person name="Chowdhury N.P."/>
            <person name="Gottschalk G."/>
            <person name="Buckel W."/>
            <person name="Daniel R."/>
        </authorList>
    </citation>
    <scope>NUCLEOTIDE SEQUENCE [LARGE SCALE GENOMIC DNA]</scope>
    <source>
        <strain evidence="1 3">X2</strain>
    </source>
</reference>
<dbReference type="InterPro" id="IPR055982">
    <property type="entry name" value="DUF7560"/>
</dbReference>
<dbReference type="NCBIfam" id="NF045650">
    <property type="entry name" value="CD1247_Nterm"/>
    <property type="match status" value="1"/>
</dbReference>
<sequence>MEYFEKKITYLRGLCDGSGFDENSKEGKIFHGMLEILDDMAFMLETFMDDEEMEDMEKYEDEDGENQPIYLYSFICPSCGEEIDVDGETMETETEIQCPVCGSEIPMGTENSDDLKF</sequence>
<evidence type="ECO:0000313" key="2">
    <source>
        <dbReference type="EMBL" id="SHE27687.1"/>
    </source>
</evidence>
<organism evidence="2 4">
    <name type="scientific">Anaerotignum propionicum DSM 1682</name>
    <dbReference type="NCBI Taxonomy" id="991789"/>
    <lineage>
        <taxon>Bacteria</taxon>
        <taxon>Bacillati</taxon>
        <taxon>Bacillota</taxon>
        <taxon>Clostridia</taxon>
        <taxon>Lachnospirales</taxon>
        <taxon>Anaerotignaceae</taxon>
        <taxon>Anaerotignum</taxon>
    </lineage>
</organism>
<reference evidence="2" key="4">
    <citation type="submission" date="2016-11" db="EMBL/GenBank/DDBJ databases">
        <authorList>
            <person name="Varghese N."/>
            <person name="Submissions S."/>
        </authorList>
    </citation>
    <scope>NUCLEOTIDE SEQUENCE</scope>
    <source>
        <strain evidence="2">DSM 1682</strain>
    </source>
</reference>
<dbReference type="Proteomes" id="UP000184204">
    <property type="component" value="Unassembled WGS sequence"/>
</dbReference>
<dbReference type="InterPro" id="IPR054688">
    <property type="entry name" value="CD1247_N"/>
</dbReference>
<keyword evidence="3" id="KW-1185">Reference proteome</keyword>
<dbReference type="EMBL" id="FQUA01000001">
    <property type="protein sequence ID" value="SHE27687.1"/>
    <property type="molecule type" value="Genomic_DNA"/>
</dbReference>
<dbReference type="OrthoDB" id="2381377at2"/>
<gene>
    <name evidence="1" type="ORF">CPRO_02480</name>
    <name evidence="2" type="ORF">SAMN02745151_00105</name>
</gene>